<evidence type="ECO:0000313" key="2">
    <source>
        <dbReference type="Proteomes" id="UP000526786"/>
    </source>
</evidence>
<reference evidence="1 2" key="1">
    <citation type="journal article" date="2020" name="Appl. Environ. Microbiol.">
        <title>Genomic Characteristics of a Novel Species of Ammonia-Oxidizing Archaea from the Jiulong River Estuary.</title>
        <authorList>
            <person name="Zou D."/>
            <person name="Wan R."/>
            <person name="Han L."/>
            <person name="Xu M.N."/>
            <person name="Liu Y."/>
            <person name="Liu H."/>
            <person name="Kao S.J."/>
            <person name="Li M."/>
        </authorList>
    </citation>
    <scope>NUCLEOTIDE SEQUENCE [LARGE SCALE GENOMIC DNA]</scope>
    <source>
        <strain evidence="1">W2bin3</strain>
    </source>
</reference>
<evidence type="ECO:0000313" key="1">
    <source>
        <dbReference type="EMBL" id="MBA4454115.1"/>
    </source>
</evidence>
<comment type="caution">
    <text evidence="1">The sequence shown here is derived from an EMBL/GenBank/DDBJ whole genome shotgun (WGS) entry which is preliminary data.</text>
</comment>
<sequence length="341" mass="37737">MDIKYGLIAIPIAIAILAVMIPGNDQFLPELDSQVHEVSKIQPQIAEAEEQPVKEYTLIIEQTDIQVSDTAVWHAWTYNGTVPAPTLKVNQGDLLRVRVINNHDVTHSFHAHMSDYDPKHDGSPVNVITGVGSGSMIPPGGEWTYEYNVNTWGTTFFHDHASSEGLGIKDHILQGLYGTILIERDPPRTYIDRHIPIVMSEIGHDVERMEPGPTPYYIMNGMGVPGGEKALEEIFAEQGLDGVVAQFNYTLPVYKAKVGETVEFHVSNLGEQIHSFHLHGNKMISSTNDRGSTITSQTFPLVQGTLESFIVKPDKPAIWLFHCHVVGHADAGMIGLFIVEE</sequence>
<organism evidence="1 2">
    <name type="scientific">Candidatus Nitrosomaritimum aestuariumsis</name>
    <dbReference type="NCBI Taxonomy" id="3342354"/>
    <lineage>
        <taxon>Archaea</taxon>
        <taxon>Nitrososphaerota</taxon>
        <taxon>Nitrososphaeria</taxon>
        <taxon>Nitrosopumilales</taxon>
        <taxon>Nitrosopumilaceae</taxon>
        <taxon>Candidatus Nitrosomaritimum</taxon>
    </lineage>
</organism>
<proteinExistence type="predicted"/>
<dbReference type="EMBL" id="JACENC010000161">
    <property type="protein sequence ID" value="MBA4454115.1"/>
    <property type="molecule type" value="Genomic_DNA"/>
</dbReference>
<dbReference type="Proteomes" id="UP000526786">
    <property type="component" value="Unassembled WGS sequence"/>
</dbReference>
<protein>
    <submittedName>
        <fullName evidence="1">Multicopper oxidase domain-containing protein</fullName>
    </submittedName>
</protein>
<accession>A0AC60W361</accession>
<gene>
    <name evidence="1" type="ORF">H2B05_04140</name>
</gene>
<name>A0AC60W361_9ARCH</name>